<evidence type="ECO:0000256" key="7">
    <source>
        <dbReference type="ARBA" id="ARBA00023242"/>
    </source>
</evidence>
<gene>
    <name evidence="12" type="ORF">M231_07874</name>
</gene>
<feature type="region of interest" description="Disordered" evidence="11">
    <location>
        <begin position="95"/>
        <end position="114"/>
    </location>
</feature>
<keyword evidence="13" id="KW-1185">Reference proteome</keyword>
<sequence>MSLMASPAIPDFLPSPETSYTRGNRSISQDVSDEQWQQLANVVRDVGPMLNPDVELGDIAAAEAAVRVKDNEQAQVVDQLRTDLKALSRQYNAAQQAAQRPSSAPSAAEHDAQVRTLEQQQYATVKQLNEEQASVAKKETELSKWKAEKETVGNIKIGEDDWVDGKIIRLKLFSDAGFSLLPSKENGGASKVLIRNDVKSDVHSVSIDKNRSRVFNANMIWSLASE</sequence>
<dbReference type="Gene3D" id="3.30.160.430">
    <property type="match status" value="1"/>
</dbReference>
<evidence type="ECO:0000256" key="6">
    <source>
        <dbReference type="ARBA" id="ARBA00023054"/>
    </source>
</evidence>
<feature type="compositionally biased region" description="Low complexity" evidence="11">
    <location>
        <begin position="95"/>
        <end position="107"/>
    </location>
</feature>
<dbReference type="OrthoDB" id="3344830at2759"/>
<keyword evidence="5 10" id="KW-0995">Kinetochore</keyword>
<name>A0A4Q1BAZ6_TREME</name>
<feature type="region of interest" description="Disordered" evidence="11">
    <location>
        <begin position="1"/>
        <end position="32"/>
    </location>
</feature>
<dbReference type="STRING" id="5217.A0A4Q1BAZ6"/>
<comment type="subunit">
    <text evidence="10">Component of the NDC80 complex.</text>
</comment>
<accession>A0A4Q1BAZ6</accession>
<dbReference type="GO" id="GO:0008017">
    <property type="term" value="F:microtubule binding"/>
    <property type="evidence" value="ECO:0007669"/>
    <property type="project" value="TreeGrafter"/>
</dbReference>
<dbReference type="CDD" id="cd11565">
    <property type="entry name" value="RWD_Spc24"/>
    <property type="match status" value="1"/>
</dbReference>
<keyword evidence="4 10" id="KW-0498">Mitosis</keyword>
<dbReference type="PANTHER" id="PTHR22142:SF2">
    <property type="entry name" value="KINETOCHORE PROTEIN SPC24"/>
    <property type="match status" value="1"/>
</dbReference>
<evidence type="ECO:0000256" key="4">
    <source>
        <dbReference type="ARBA" id="ARBA00022776"/>
    </source>
</evidence>
<dbReference type="PANTHER" id="PTHR22142">
    <property type="match status" value="1"/>
</dbReference>
<dbReference type="InParanoid" id="A0A4Q1BAZ6"/>
<evidence type="ECO:0000256" key="9">
    <source>
        <dbReference type="ARBA" id="ARBA00023328"/>
    </source>
</evidence>
<keyword evidence="8 10" id="KW-0131">Cell cycle</keyword>
<evidence type="ECO:0000256" key="5">
    <source>
        <dbReference type="ARBA" id="ARBA00022838"/>
    </source>
</evidence>
<comment type="caution">
    <text evidence="12">The sequence shown here is derived from an EMBL/GenBank/DDBJ whole genome shotgun (WGS) entry which is preliminary data.</text>
</comment>
<evidence type="ECO:0000313" key="12">
    <source>
        <dbReference type="EMBL" id="RXK34856.1"/>
    </source>
</evidence>
<dbReference type="InterPro" id="IPR038066">
    <property type="entry name" value="Spc24_Fungi_globular_sf"/>
</dbReference>
<dbReference type="GO" id="GO:0051301">
    <property type="term" value="P:cell division"/>
    <property type="evidence" value="ECO:0007669"/>
    <property type="project" value="UniProtKB-UniRule"/>
</dbReference>
<comment type="subcellular location">
    <subcellularLocation>
        <location evidence="10">Nucleus</location>
    </subcellularLocation>
    <subcellularLocation>
        <location evidence="10">Chromosome</location>
        <location evidence="10">Centromere</location>
        <location evidence="10">Kinetochore</location>
    </subcellularLocation>
</comment>
<dbReference type="Proteomes" id="UP000289152">
    <property type="component" value="Unassembled WGS sequence"/>
</dbReference>
<evidence type="ECO:0000313" key="13">
    <source>
        <dbReference type="Proteomes" id="UP000289152"/>
    </source>
</evidence>
<proteinExistence type="inferred from homology"/>
<comment type="similarity">
    <text evidence="1 10">Belongs to the SPC24 family.</text>
</comment>
<keyword evidence="7 10" id="KW-0539">Nucleus</keyword>
<evidence type="ECO:0000256" key="1">
    <source>
        <dbReference type="ARBA" id="ARBA00007804"/>
    </source>
</evidence>
<organism evidence="12 13">
    <name type="scientific">Tremella mesenterica</name>
    <name type="common">Jelly fungus</name>
    <dbReference type="NCBI Taxonomy" id="5217"/>
    <lineage>
        <taxon>Eukaryota</taxon>
        <taxon>Fungi</taxon>
        <taxon>Dikarya</taxon>
        <taxon>Basidiomycota</taxon>
        <taxon>Agaricomycotina</taxon>
        <taxon>Tremellomycetes</taxon>
        <taxon>Tremellales</taxon>
        <taxon>Tremellaceae</taxon>
        <taxon>Tremella</taxon>
    </lineage>
</organism>
<dbReference type="GO" id="GO:0007059">
    <property type="term" value="P:chromosome segregation"/>
    <property type="evidence" value="ECO:0007669"/>
    <property type="project" value="TreeGrafter"/>
</dbReference>
<protein>
    <recommendedName>
        <fullName evidence="10">Kinetochore protein Spc24</fullName>
    </recommendedName>
</protein>
<reference evidence="12 13" key="1">
    <citation type="submission" date="2016-06" db="EMBL/GenBank/DDBJ databases">
        <title>Evolution of pathogenesis and genome organization in the Tremellales.</title>
        <authorList>
            <person name="Cuomo C."/>
            <person name="Litvintseva A."/>
            <person name="Heitman J."/>
            <person name="Chen Y."/>
            <person name="Sun S."/>
            <person name="Springer D."/>
            <person name="Dromer F."/>
            <person name="Young S."/>
            <person name="Zeng Q."/>
            <person name="Chapman S."/>
            <person name="Gujja S."/>
            <person name="Saif S."/>
            <person name="Birren B."/>
        </authorList>
    </citation>
    <scope>NUCLEOTIDE SEQUENCE [LARGE SCALE GENOMIC DNA]</scope>
    <source>
        <strain evidence="12 13">ATCC 28783</strain>
    </source>
</reference>
<dbReference type="InterPro" id="IPR013252">
    <property type="entry name" value="Ndc80_Spc24"/>
</dbReference>
<keyword evidence="9 10" id="KW-0137">Centromere</keyword>
<keyword evidence="3 10" id="KW-0132">Cell division</keyword>
<dbReference type="VEuPathDB" id="FungiDB:TREMEDRAFT_25795"/>
<dbReference type="SUPFAM" id="SSF143026">
    <property type="entry name" value="Kinetochore globular domain"/>
    <property type="match status" value="1"/>
</dbReference>
<dbReference type="AlphaFoldDB" id="A0A4Q1BAZ6"/>
<evidence type="ECO:0000256" key="8">
    <source>
        <dbReference type="ARBA" id="ARBA00023306"/>
    </source>
</evidence>
<evidence type="ECO:0000256" key="3">
    <source>
        <dbReference type="ARBA" id="ARBA00022618"/>
    </source>
</evidence>
<comment type="function">
    <text evidence="10">Acts as a component of the essential kinetochore-associated NDC80 complex, which is required for chromosome segregation and spindle checkpoint activity.</text>
</comment>
<dbReference type="GO" id="GO:0005634">
    <property type="term" value="C:nucleus"/>
    <property type="evidence" value="ECO:0007669"/>
    <property type="project" value="UniProtKB-SubCell"/>
</dbReference>
<feature type="compositionally biased region" description="Polar residues" evidence="11">
    <location>
        <begin position="16"/>
        <end position="32"/>
    </location>
</feature>
<dbReference type="EMBL" id="SDIL01000179">
    <property type="protein sequence ID" value="RXK34856.1"/>
    <property type="molecule type" value="Genomic_DNA"/>
</dbReference>
<dbReference type="GO" id="GO:0031262">
    <property type="term" value="C:Ndc80 complex"/>
    <property type="evidence" value="ECO:0007669"/>
    <property type="project" value="TreeGrafter"/>
</dbReference>
<evidence type="ECO:0000256" key="10">
    <source>
        <dbReference type="RuleBase" id="RU368011"/>
    </source>
</evidence>
<keyword evidence="2 10" id="KW-0158">Chromosome</keyword>
<dbReference type="Pfam" id="PF08286">
    <property type="entry name" value="Spc24"/>
    <property type="match status" value="1"/>
</dbReference>
<evidence type="ECO:0000256" key="2">
    <source>
        <dbReference type="ARBA" id="ARBA00022454"/>
    </source>
</evidence>
<keyword evidence="6" id="KW-0175">Coiled coil</keyword>
<evidence type="ECO:0000256" key="11">
    <source>
        <dbReference type="SAM" id="MobiDB-lite"/>
    </source>
</evidence>